<keyword evidence="7 14" id="KW-0812">Transmembrane</keyword>
<evidence type="ECO:0000256" key="9">
    <source>
        <dbReference type="ARBA" id="ARBA00022777"/>
    </source>
</evidence>
<dbReference type="AlphaFoldDB" id="A0A0F4LH26"/>
<evidence type="ECO:0000259" key="15">
    <source>
        <dbReference type="PROSITE" id="PS50109"/>
    </source>
</evidence>
<dbReference type="OrthoDB" id="9792686at2"/>
<dbReference type="STRING" id="1218507.JF74_01880"/>
<dbReference type="PANTHER" id="PTHR43547:SF10">
    <property type="entry name" value="SENSOR HISTIDINE KINASE DCUS"/>
    <property type="match status" value="1"/>
</dbReference>
<keyword evidence="10" id="KW-0067">ATP-binding</keyword>
<evidence type="ECO:0000256" key="1">
    <source>
        <dbReference type="ARBA" id="ARBA00000085"/>
    </source>
</evidence>
<dbReference type="PANTHER" id="PTHR43547">
    <property type="entry name" value="TWO-COMPONENT HISTIDINE KINASE"/>
    <property type="match status" value="1"/>
</dbReference>
<evidence type="ECO:0000256" key="10">
    <source>
        <dbReference type="ARBA" id="ARBA00022840"/>
    </source>
</evidence>
<dbReference type="Pfam" id="PF02518">
    <property type="entry name" value="HATPase_c"/>
    <property type="match status" value="1"/>
</dbReference>
<evidence type="ECO:0000256" key="13">
    <source>
        <dbReference type="ARBA" id="ARBA00023136"/>
    </source>
</evidence>
<gene>
    <name evidence="16" type="ORF">JF74_01880</name>
</gene>
<dbReference type="SUPFAM" id="SSF55874">
    <property type="entry name" value="ATPase domain of HSP90 chaperone/DNA topoisomerase II/histidine kinase"/>
    <property type="match status" value="1"/>
</dbReference>
<dbReference type="PRINTS" id="PR00344">
    <property type="entry name" value="BCTRLSENSOR"/>
</dbReference>
<dbReference type="InterPro" id="IPR033463">
    <property type="entry name" value="sCache_3"/>
</dbReference>
<dbReference type="GO" id="GO:0005524">
    <property type="term" value="F:ATP binding"/>
    <property type="evidence" value="ECO:0007669"/>
    <property type="project" value="UniProtKB-KW"/>
</dbReference>
<dbReference type="Gene3D" id="3.30.565.10">
    <property type="entry name" value="Histidine kinase-like ATPase, C-terminal domain"/>
    <property type="match status" value="1"/>
</dbReference>
<evidence type="ECO:0000313" key="17">
    <source>
        <dbReference type="Proteomes" id="UP000033531"/>
    </source>
</evidence>
<dbReference type="InterPro" id="IPR004358">
    <property type="entry name" value="Sig_transdc_His_kin-like_C"/>
</dbReference>
<organism evidence="16 17">
    <name type="scientific">Lactobacillus melliventris</name>
    <dbReference type="NCBI Taxonomy" id="1218507"/>
    <lineage>
        <taxon>Bacteria</taxon>
        <taxon>Bacillati</taxon>
        <taxon>Bacillota</taxon>
        <taxon>Bacilli</taxon>
        <taxon>Lactobacillales</taxon>
        <taxon>Lactobacillaceae</taxon>
        <taxon>Lactobacillus</taxon>
    </lineage>
</organism>
<dbReference type="Gene3D" id="3.30.450.20">
    <property type="entry name" value="PAS domain"/>
    <property type="match status" value="1"/>
</dbReference>
<dbReference type="InterPro" id="IPR005467">
    <property type="entry name" value="His_kinase_dom"/>
</dbReference>
<dbReference type="HOGENOM" id="CLU_020211_11_2_9"/>
<keyword evidence="8" id="KW-0547">Nucleotide-binding</keyword>
<comment type="subcellular location">
    <subcellularLocation>
        <location evidence="2">Cell membrane</location>
        <topology evidence="2">Multi-pass membrane protein</topology>
    </subcellularLocation>
</comment>
<evidence type="ECO:0000256" key="2">
    <source>
        <dbReference type="ARBA" id="ARBA00004651"/>
    </source>
</evidence>
<dbReference type="InterPro" id="IPR036890">
    <property type="entry name" value="HATPase_C_sf"/>
</dbReference>
<evidence type="ECO:0000256" key="11">
    <source>
        <dbReference type="ARBA" id="ARBA00022989"/>
    </source>
</evidence>
<dbReference type="InterPro" id="IPR003594">
    <property type="entry name" value="HATPase_dom"/>
</dbReference>
<evidence type="ECO:0000256" key="4">
    <source>
        <dbReference type="ARBA" id="ARBA00022475"/>
    </source>
</evidence>
<reference evidence="16 17" key="1">
    <citation type="submission" date="2015-01" db="EMBL/GenBank/DDBJ databases">
        <title>Comparative genomics of the lactic acid bacteria isolated from the honey bee gut.</title>
        <authorList>
            <person name="Ellegaard K.M."/>
            <person name="Tamarit D."/>
            <person name="Javelind E."/>
            <person name="Olofsson T."/>
            <person name="Andersson S.G."/>
            <person name="Vasquez A."/>
        </authorList>
    </citation>
    <scope>NUCLEOTIDE SEQUENCE [LARGE SCALE GENOMIC DNA]</scope>
    <source>
        <strain evidence="16 17">Hma8</strain>
    </source>
</reference>
<keyword evidence="9" id="KW-0418">Kinase</keyword>
<proteinExistence type="predicted"/>
<evidence type="ECO:0000256" key="6">
    <source>
        <dbReference type="ARBA" id="ARBA00022679"/>
    </source>
</evidence>
<dbReference type="Gene3D" id="1.10.287.130">
    <property type="match status" value="1"/>
</dbReference>
<feature type="transmembrane region" description="Helical" evidence="14">
    <location>
        <begin position="12"/>
        <end position="34"/>
    </location>
</feature>
<dbReference type="SUPFAM" id="SSF103190">
    <property type="entry name" value="Sensory domain-like"/>
    <property type="match status" value="1"/>
</dbReference>
<evidence type="ECO:0000256" key="14">
    <source>
        <dbReference type="SAM" id="Phobius"/>
    </source>
</evidence>
<dbReference type="InterPro" id="IPR029151">
    <property type="entry name" value="Sensor-like_sf"/>
</dbReference>
<keyword evidence="11 14" id="KW-1133">Transmembrane helix</keyword>
<keyword evidence="4" id="KW-1003">Cell membrane</keyword>
<keyword evidence="6" id="KW-0808">Transferase</keyword>
<evidence type="ECO:0000256" key="8">
    <source>
        <dbReference type="ARBA" id="ARBA00022741"/>
    </source>
</evidence>
<evidence type="ECO:0000256" key="7">
    <source>
        <dbReference type="ARBA" id="ARBA00022692"/>
    </source>
</evidence>
<dbReference type="Proteomes" id="UP000033531">
    <property type="component" value="Unassembled WGS sequence"/>
</dbReference>
<dbReference type="InterPro" id="IPR016120">
    <property type="entry name" value="Sig_transdc_His_kin_SpoOB"/>
</dbReference>
<comment type="caution">
    <text evidence="16">The sequence shown here is derived from an EMBL/GenBank/DDBJ whole genome shotgun (WGS) entry which is preliminary data.</text>
</comment>
<dbReference type="InterPro" id="IPR039506">
    <property type="entry name" value="SPOB_a"/>
</dbReference>
<dbReference type="GO" id="GO:0005886">
    <property type="term" value="C:plasma membrane"/>
    <property type="evidence" value="ECO:0007669"/>
    <property type="project" value="UniProtKB-SubCell"/>
</dbReference>
<dbReference type="EMBL" id="JXLI01000005">
    <property type="protein sequence ID" value="KJY58152.1"/>
    <property type="molecule type" value="Genomic_DNA"/>
</dbReference>
<dbReference type="GO" id="GO:0000155">
    <property type="term" value="F:phosphorelay sensor kinase activity"/>
    <property type="evidence" value="ECO:0007669"/>
    <property type="project" value="InterPro"/>
</dbReference>
<evidence type="ECO:0000313" key="16">
    <source>
        <dbReference type="EMBL" id="KJY58152.1"/>
    </source>
</evidence>
<dbReference type="SMART" id="SM00387">
    <property type="entry name" value="HATPase_c"/>
    <property type="match status" value="1"/>
</dbReference>
<evidence type="ECO:0000256" key="12">
    <source>
        <dbReference type="ARBA" id="ARBA00023012"/>
    </source>
</evidence>
<dbReference type="PATRIC" id="fig|1218507.3.peg.349"/>
<keyword evidence="5" id="KW-0597">Phosphoprotein</keyword>
<protein>
    <recommendedName>
        <fullName evidence="3">histidine kinase</fullName>
        <ecNumber evidence="3">2.7.13.3</ecNumber>
    </recommendedName>
</protein>
<dbReference type="Pfam" id="PF17203">
    <property type="entry name" value="sCache_3_2"/>
    <property type="match status" value="1"/>
</dbReference>
<name>A0A0F4LH26_9LACO</name>
<comment type="catalytic activity">
    <reaction evidence="1">
        <text>ATP + protein L-histidine = ADP + protein N-phospho-L-histidine.</text>
        <dbReference type="EC" id="2.7.13.3"/>
    </reaction>
</comment>
<dbReference type="PROSITE" id="PS50109">
    <property type="entry name" value="HIS_KIN"/>
    <property type="match status" value="1"/>
</dbReference>
<dbReference type="RefSeq" id="WP_046324144.1">
    <property type="nucleotide sequence ID" value="NZ_JBHTMT010000011.1"/>
</dbReference>
<accession>A0A0F4LH26</accession>
<keyword evidence="13 14" id="KW-0472">Membrane</keyword>
<dbReference type="Pfam" id="PF14689">
    <property type="entry name" value="SPOB_a"/>
    <property type="match status" value="1"/>
</dbReference>
<feature type="transmembrane region" description="Helical" evidence="14">
    <location>
        <begin position="178"/>
        <end position="197"/>
    </location>
</feature>
<dbReference type="SUPFAM" id="SSF55890">
    <property type="entry name" value="Sporulation response regulatory protein Spo0B"/>
    <property type="match status" value="1"/>
</dbReference>
<evidence type="ECO:0000256" key="5">
    <source>
        <dbReference type="ARBA" id="ARBA00022553"/>
    </source>
</evidence>
<sequence length="531" mass="59841">MFKKTRFTLQTKTIFLVFFTTIVFILTAGTITSYKVAQNQKQIIKEEINSVSKIVANNEQVQIALRKKVKPTTYNPIQKYAEQVKKETKVDFIVVLDNNYVRYSHPSENHIGKKFSSPSDAQKSSSGKAHYSHRMGVLGTGYRIFRPIFAHKQQIGIVCVGLTDKSINKVIRVAQRSVVIGSLVSLIIGILLALLISRRIKKTLFDMEPNEIAFKLTELYAINDSIDEALIVVNNHKILITANYLAKKSFPSLMVGKALDKNLIDLLFADSQQLPKTNELVLINAKEYIVSVSQLVYHKQIFGQVALLQDQSKYQKLSEQLAGSQQYIQSLRAQSHEFLNKLQAIYGMIELKQYDQVNSFIAKINQNYQQEFGQLNKQLESPALVGFLTGKMNQAQEQRVNLEITPDSNLPQKVVTEQLNLDLIKILGNLIDNSLAAIKDSGKITLAINFDNESSVLIIEVADTGTGISSEVKKHLFKQKYSTKGKDHGYGLILVQQIIKSYSGHLEVSSCKPHGSNFYIELPLQEKNEKE</sequence>
<evidence type="ECO:0000256" key="3">
    <source>
        <dbReference type="ARBA" id="ARBA00012438"/>
    </source>
</evidence>
<feature type="domain" description="Histidine kinase" evidence="15">
    <location>
        <begin position="333"/>
        <end position="526"/>
    </location>
</feature>
<dbReference type="EC" id="2.7.13.3" evidence="3"/>
<keyword evidence="12" id="KW-0902">Two-component regulatory system</keyword>